<name>A0A1A0CED5_ACEPA</name>
<accession>A0A1A0CED5</accession>
<evidence type="ECO:0000313" key="2">
    <source>
        <dbReference type="Proteomes" id="UP000093796"/>
    </source>
</evidence>
<dbReference type="AlphaFoldDB" id="A0A1A0CED5"/>
<evidence type="ECO:0008006" key="3">
    <source>
        <dbReference type="Google" id="ProtNLM"/>
    </source>
</evidence>
<sequence>MAFTGATAGLAAGAQTNDTRMDFALEPTYATPPSGNYQALRITGETFGRTQTTARPEEINSAKQVSQSVVTQVSASGTISGALSSGTFDDLIAGVMGNDWVNVNLVSTGDASGTSTFMYQPDDNIGGNAGCWDIVLTNNSIDALGIPPVGLLVLNDTNINANNVCIPYRVKGSAILVPIGSIPNVSKDTVAKSGASLTFSGIANSSLDKTFTIRKKLLDGFLLYPGSLVTQIQFQLQQAQFGTVSVDVTSANETQTTTDNASAVLAAPSGDVHNSVNNFLGATVFGKAPQGCLTQFTCTLARDGSANDYGMGHADACGVRTGQFTASGSLEFYFRSWDEYNACIAGTQGPIIVKTVDDSGNGYAFMFTNAALRNGKVNSSQTNQTVKASFDIEGNPSADGGPTFFIARLSGFSPTGS</sequence>
<organism evidence="1 2">
    <name type="scientific">Acetobacter pasteurianus</name>
    <name type="common">Acetobacter turbidans</name>
    <dbReference type="NCBI Taxonomy" id="438"/>
    <lineage>
        <taxon>Bacteria</taxon>
        <taxon>Pseudomonadati</taxon>
        <taxon>Pseudomonadota</taxon>
        <taxon>Alphaproteobacteria</taxon>
        <taxon>Acetobacterales</taxon>
        <taxon>Acetobacteraceae</taxon>
        <taxon>Acetobacter</taxon>
    </lineage>
</organism>
<dbReference type="PATRIC" id="fig|438.15.peg.3105"/>
<proteinExistence type="predicted"/>
<evidence type="ECO:0000313" key="1">
    <source>
        <dbReference type="EMBL" id="OAZ61309.1"/>
    </source>
</evidence>
<dbReference type="EMBL" id="LYUD01000156">
    <property type="protein sequence ID" value="OAZ61309.1"/>
    <property type="molecule type" value="Genomic_DNA"/>
</dbReference>
<protein>
    <recommendedName>
        <fullName evidence="3">Phage tail protein</fullName>
    </recommendedName>
</protein>
<gene>
    <name evidence="1" type="ORF">SRCM100623_02812</name>
</gene>
<reference evidence="1 2" key="1">
    <citation type="submission" date="2016-05" db="EMBL/GenBank/DDBJ databases">
        <title>Genome sequencing of Acetobacter pasteurianus strain SRCM100623.</title>
        <authorList>
            <person name="Song Y.R."/>
        </authorList>
    </citation>
    <scope>NUCLEOTIDE SEQUENCE [LARGE SCALE GENOMIC DNA]</scope>
    <source>
        <strain evidence="1 2">SRCM100623</strain>
    </source>
</reference>
<comment type="caution">
    <text evidence="1">The sequence shown here is derived from an EMBL/GenBank/DDBJ whole genome shotgun (WGS) entry which is preliminary data.</text>
</comment>
<dbReference type="Pfam" id="PF18906">
    <property type="entry name" value="Phage_tube_2"/>
    <property type="match status" value="1"/>
</dbReference>
<dbReference type="Proteomes" id="UP000093796">
    <property type="component" value="Unassembled WGS sequence"/>
</dbReference>
<dbReference type="InterPro" id="IPR044000">
    <property type="entry name" value="Phage_tube_2"/>
</dbReference>